<evidence type="ECO:0000256" key="9">
    <source>
        <dbReference type="RuleBase" id="RU364073"/>
    </source>
</evidence>
<feature type="binding site" evidence="8">
    <location>
        <begin position="82"/>
        <end position="83"/>
    </location>
    <ligand>
        <name>substrate</name>
    </ligand>
</feature>
<dbReference type="InterPro" id="IPR000577">
    <property type="entry name" value="Carb_kinase_FGGY"/>
</dbReference>
<dbReference type="PIRSF" id="PIRSF000538">
    <property type="entry name" value="GlpK"/>
    <property type="match status" value="1"/>
</dbReference>
<comment type="function">
    <text evidence="8">Catalyzes the phosphorylation of D-xylulose to D-xylulose 5-phosphate.</text>
</comment>
<dbReference type="PANTHER" id="PTHR43095:SF6">
    <property type="entry name" value="XYLULOSE KINASE"/>
    <property type="match status" value="1"/>
</dbReference>
<gene>
    <name evidence="8 9 12" type="primary">xylB</name>
    <name evidence="12" type="ORF">ASILVAE211_09575</name>
</gene>
<dbReference type="InterPro" id="IPR050406">
    <property type="entry name" value="FGGY_Carb_Kinase"/>
</dbReference>
<dbReference type="CDD" id="cd07808">
    <property type="entry name" value="ASKHA_NBD_FGGY_EcXK-like"/>
    <property type="match status" value="1"/>
</dbReference>
<dbReference type="GO" id="GO:0005998">
    <property type="term" value="P:xylulose catabolic process"/>
    <property type="evidence" value="ECO:0007669"/>
    <property type="project" value="UniProtKB-UniRule"/>
</dbReference>
<organism evidence="12 13">
    <name type="scientific">Acidisoma silvae</name>
    <dbReference type="NCBI Taxonomy" id="2802396"/>
    <lineage>
        <taxon>Bacteria</taxon>
        <taxon>Pseudomonadati</taxon>
        <taxon>Pseudomonadota</taxon>
        <taxon>Alphaproteobacteria</taxon>
        <taxon>Acetobacterales</taxon>
        <taxon>Acidocellaceae</taxon>
        <taxon>Acidisoma</taxon>
    </lineage>
</organism>
<evidence type="ECO:0000256" key="1">
    <source>
        <dbReference type="ARBA" id="ARBA00009156"/>
    </source>
</evidence>
<dbReference type="Gene3D" id="3.30.420.40">
    <property type="match status" value="2"/>
</dbReference>
<dbReference type="InterPro" id="IPR018484">
    <property type="entry name" value="FGGY_N"/>
</dbReference>
<evidence type="ECO:0000256" key="5">
    <source>
        <dbReference type="ARBA" id="ARBA00022777"/>
    </source>
</evidence>
<keyword evidence="3 8" id="KW-0808">Transferase</keyword>
<keyword evidence="7 8" id="KW-0119">Carbohydrate metabolism</keyword>
<keyword evidence="4 8" id="KW-0547">Nucleotide-binding</keyword>
<dbReference type="InterPro" id="IPR018483">
    <property type="entry name" value="Carb_kinase_FGGY_CS"/>
</dbReference>
<dbReference type="GO" id="GO:0004856">
    <property type="term" value="F:D-xylulokinase activity"/>
    <property type="evidence" value="ECO:0007669"/>
    <property type="project" value="UniProtKB-UniRule"/>
</dbReference>
<keyword evidence="6 8" id="KW-0067">ATP-binding</keyword>
<accession>A0A963YQV3</accession>
<evidence type="ECO:0000256" key="6">
    <source>
        <dbReference type="ARBA" id="ARBA00022840"/>
    </source>
</evidence>
<evidence type="ECO:0000256" key="7">
    <source>
        <dbReference type="ARBA" id="ARBA00023277"/>
    </source>
</evidence>
<protein>
    <recommendedName>
        <fullName evidence="8 9">Xylulose kinase</fullName>
        <shortName evidence="8 9">Xylulokinase</shortName>
        <ecNumber evidence="8 9">2.7.1.17</ecNumber>
    </recommendedName>
</protein>
<evidence type="ECO:0000259" key="11">
    <source>
        <dbReference type="Pfam" id="PF02782"/>
    </source>
</evidence>
<evidence type="ECO:0000256" key="3">
    <source>
        <dbReference type="ARBA" id="ARBA00022679"/>
    </source>
</evidence>
<dbReference type="AlphaFoldDB" id="A0A963YQV3"/>
<dbReference type="InterPro" id="IPR006000">
    <property type="entry name" value="Xylulokinase"/>
</dbReference>
<dbReference type="Pfam" id="PF02782">
    <property type="entry name" value="FGGY_C"/>
    <property type="match status" value="1"/>
</dbReference>
<reference evidence="12" key="1">
    <citation type="journal article" date="2021" name="Microorganisms">
        <title>Acidisoma silvae sp. nov. and Acidisomacellulosilytica sp. nov., Two Acidophilic Bacteria Isolated from Decaying Wood, Hydrolyzing Cellulose and Producing Poly-3-hydroxybutyrate.</title>
        <authorList>
            <person name="Mieszkin S."/>
            <person name="Pouder E."/>
            <person name="Uroz S."/>
            <person name="Simon-Colin C."/>
            <person name="Alain K."/>
        </authorList>
    </citation>
    <scope>NUCLEOTIDE SEQUENCE</scope>
    <source>
        <strain evidence="12">HW T2.11</strain>
    </source>
</reference>
<sequence>MTCYLGIDLGTSAVKAIVVDEREAVLASVSIAVPVPTHPLPLASEQSPESWWQAVEAALDQLAAGNADLMGRVRGIGLSGQMHGLCLLDAEDRPVRPAMLWNDGRAEAEAEDLQAEGQALARQLGVPAMAGLTAPKLLWLQKHEPESLARAKRLLLPKDFVRLHLTGHYVTDVTDAAGTWLLDEETRGWSDAAIRRIGLDAALLPPVVESPTDTGTIRPAIAHRFRLSPTTVVAGGAGDTLAGGLGIGVVNDSSSFVALGTSGQVFVATERYRPAPEQAVHSFCHALPGRWCAMTAVLNGASALSTMSRLGGAADIATLLEEVEAGFTGPSDLLFLPYLTGERSPHNDPWARGVLFGLTPDSNRASMIQAVLEGVAFSLADGVAALNSAGIQVGEAGFIGGGARSRLWAKIIASATGLTLNRFADGAHGAAFGAARLGRMAAGGGLVATQPEIIETIAPDAALRDAYQPRLAAYRSLYRTLKPEFRREKDAGF</sequence>
<dbReference type="Pfam" id="PF00370">
    <property type="entry name" value="FGGY_N"/>
    <property type="match status" value="1"/>
</dbReference>
<evidence type="ECO:0000313" key="12">
    <source>
        <dbReference type="EMBL" id="MCB8875428.1"/>
    </source>
</evidence>
<dbReference type="Proteomes" id="UP000708298">
    <property type="component" value="Unassembled WGS sequence"/>
</dbReference>
<dbReference type="GO" id="GO:0042732">
    <property type="term" value="P:D-xylose metabolic process"/>
    <property type="evidence" value="ECO:0007669"/>
    <property type="project" value="UniProtKB-KW"/>
</dbReference>
<dbReference type="RefSeq" id="WP_227321076.1">
    <property type="nucleotide sequence ID" value="NZ_JAESVB010000003.1"/>
</dbReference>
<evidence type="ECO:0000256" key="4">
    <source>
        <dbReference type="ARBA" id="ARBA00022741"/>
    </source>
</evidence>
<comment type="caution">
    <text evidence="12">The sequence shown here is derived from an EMBL/GenBank/DDBJ whole genome shotgun (WGS) entry which is preliminary data.</text>
</comment>
<keyword evidence="2 8" id="KW-0859">Xylose metabolism</keyword>
<dbReference type="SUPFAM" id="SSF53067">
    <property type="entry name" value="Actin-like ATPase domain"/>
    <property type="match status" value="2"/>
</dbReference>
<feature type="site" description="Important for activity" evidence="8">
    <location>
        <position position="8"/>
    </location>
</feature>
<keyword evidence="5 8" id="KW-0418">Kinase</keyword>
<name>A0A963YQV3_9PROT</name>
<dbReference type="EMBL" id="JAESVB010000003">
    <property type="protein sequence ID" value="MCB8875428.1"/>
    <property type="molecule type" value="Genomic_DNA"/>
</dbReference>
<dbReference type="InterPro" id="IPR018485">
    <property type="entry name" value="FGGY_C"/>
</dbReference>
<dbReference type="EC" id="2.7.1.17" evidence="8 9"/>
<evidence type="ECO:0000259" key="10">
    <source>
        <dbReference type="Pfam" id="PF00370"/>
    </source>
</evidence>
<evidence type="ECO:0000256" key="8">
    <source>
        <dbReference type="HAMAP-Rule" id="MF_02220"/>
    </source>
</evidence>
<dbReference type="PANTHER" id="PTHR43095">
    <property type="entry name" value="SUGAR KINASE"/>
    <property type="match status" value="1"/>
</dbReference>
<proteinExistence type="inferred from homology"/>
<feature type="domain" description="Carbohydrate kinase FGGY N-terminal" evidence="10">
    <location>
        <begin position="4"/>
        <end position="246"/>
    </location>
</feature>
<comment type="similarity">
    <text evidence="1 8 9">Belongs to the FGGY kinase family.</text>
</comment>
<keyword evidence="13" id="KW-1185">Reference proteome</keyword>
<evidence type="ECO:0000256" key="2">
    <source>
        <dbReference type="ARBA" id="ARBA00022629"/>
    </source>
</evidence>
<dbReference type="HAMAP" id="MF_02220">
    <property type="entry name" value="XylB"/>
    <property type="match status" value="1"/>
</dbReference>
<dbReference type="PROSITE" id="PS00933">
    <property type="entry name" value="FGGY_KINASES_1"/>
    <property type="match status" value="1"/>
</dbReference>
<reference evidence="12" key="2">
    <citation type="submission" date="2021-01" db="EMBL/GenBank/DDBJ databases">
        <authorList>
            <person name="Mieszkin S."/>
            <person name="Pouder E."/>
            <person name="Alain K."/>
        </authorList>
    </citation>
    <scope>NUCLEOTIDE SEQUENCE</scope>
    <source>
        <strain evidence="12">HW T2.11</strain>
    </source>
</reference>
<evidence type="ECO:0000313" key="13">
    <source>
        <dbReference type="Proteomes" id="UP000708298"/>
    </source>
</evidence>
<comment type="catalytic activity">
    <reaction evidence="8 9">
        <text>D-xylulose + ATP = D-xylulose 5-phosphate + ADP + H(+)</text>
        <dbReference type="Rhea" id="RHEA:10964"/>
        <dbReference type="ChEBI" id="CHEBI:15378"/>
        <dbReference type="ChEBI" id="CHEBI:17140"/>
        <dbReference type="ChEBI" id="CHEBI:30616"/>
        <dbReference type="ChEBI" id="CHEBI:57737"/>
        <dbReference type="ChEBI" id="CHEBI:456216"/>
        <dbReference type="EC" id="2.7.1.17"/>
    </reaction>
</comment>
<feature type="active site" description="Proton acceptor" evidence="8">
    <location>
        <position position="239"/>
    </location>
</feature>
<dbReference type="GO" id="GO:0005524">
    <property type="term" value="F:ATP binding"/>
    <property type="evidence" value="ECO:0007669"/>
    <property type="project" value="UniProtKB-UniRule"/>
</dbReference>
<dbReference type="InterPro" id="IPR043129">
    <property type="entry name" value="ATPase_NBD"/>
</dbReference>
<dbReference type="NCBIfam" id="TIGR01312">
    <property type="entry name" value="XylB"/>
    <property type="match status" value="1"/>
</dbReference>
<feature type="domain" description="Carbohydrate kinase FGGY C-terminal" evidence="11">
    <location>
        <begin position="258"/>
        <end position="442"/>
    </location>
</feature>